<dbReference type="eggNOG" id="ENOG502SF9F">
    <property type="taxonomic scope" value="Eukaryota"/>
</dbReference>
<feature type="region of interest" description="Disordered" evidence="1">
    <location>
        <begin position="501"/>
        <end position="567"/>
    </location>
</feature>
<dbReference type="InterPro" id="IPR016024">
    <property type="entry name" value="ARM-type_fold"/>
</dbReference>
<feature type="compositionally biased region" description="Pro residues" evidence="1">
    <location>
        <begin position="2133"/>
        <end position="2153"/>
    </location>
</feature>
<feature type="region of interest" description="Disordered" evidence="1">
    <location>
        <begin position="760"/>
        <end position="781"/>
    </location>
</feature>
<feature type="compositionally biased region" description="Polar residues" evidence="1">
    <location>
        <begin position="1909"/>
        <end position="1923"/>
    </location>
</feature>
<feature type="compositionally biased region" description="Basic and acidic residues" evidence="1">
    <location>
        <begin position="1579"/>
        <end position="1602"/>
    </location>
</feature>
<feature type="compositionally biased region" description="Pro residues" evidence="1">
    <location>
        <begin position="1924"/>
        <end position="1953"/>
    </location>
</feature>
<feature type="compositionally biased region" description="Pro residues" evidence="1">
    <location>
        <begin position="1961"/>
        <end position="1983"/>
    </location>
</feature>
<dbReference type="Pfam" id="PF02205">
    <property type="entry name" value="WH2"/>
    <property type="match status" value="1"/>
</dbReference>
<dbReference type="OrthoDB" id="195628at2759"/>
<dbReference type="GeneID" id="20228795"/>
<name>F0YLL7_AURAN</name>
<feature type="compositionally biased region" description="Basic residues" evidence="1">
    <location>
        <begin position="1858"/>
        <end position="1873"/>
    </location>
</feature>
<feature type="compositionally biased region" description="Acidic residues" evidence="1">
    <location>
        <begin position="82"/>
        <end position="95"/>
    </location>
</feature>
<accession>F0YLL7</accession>
<feature type="compositionally biased region" description="Pro residues" evidence="1">
    <location>
        <begin position="1792"/>
        <end position="1801"/>
    </location>
</feature>
<dbReference type="InterPro" id="IPR051425">
    <property type="entry name" value="Formin_Homology"/>
</dbReference>
<feature type="region of interest" description="Disordered" evidence="1">
    <location>
        <begin position="1858"/>
        <end position="2158"/>
    </location>
</feature>
<gene>
    <name evidence="3" type="ORF">AURANDRAFT_72628</name>
</gene>
<feature type="compositionally biased region" description="Basic and acidic residues" evidence="1">
    <location>
        <begin position="1891"/>
        <end position="1906"/>
    </location>
</feature>
<dbReference type="PROSITE" id="PS51082">
    <property type="entry name" value="WH2"/>
    <property type="match status" value="1"/>
</dbReference>
<evidence type="ECO:0000313" key="4">
    <source>
        <dbReference type="Proteomes" id="UP000002729"/>
    </source>
</evidence>
<dbReference type="EMBL" id="GL833157">
    <property type="protein sequence ID" value="EGB04019.1"/>
    <property type="molecule type" value="Genomic_DNA"/>
</dbReference>
<feature type="compositionally biased region" description="Low complexity" evidence="1">
    <location>
        <begin position="1507"/>
        <end position="1516"/>
    </location>
</feature>
<dbReference type="SUPFAM" id="SSF48371">
    <property type="entry name" value="ARM repeat"/>
    <property type="match status" value="1"/>
</dbReference>
<dbReference type="InterPro" id="IPR011989">
    <property type="entry name" value="ARM-like"/>
</dbReference>
<dbReference type="KEGG" id="aaf:AURANDRAFT_72628"/>
<feature type="compositionally biased region" description="Basic and acidic residues" evidence="1">
    <location>
        <begin position="108"/>
        <end position="118"/>
    </location>
</feature>
<evidence type="ECO:0000259" key="2">
    <source>
        <dbReference type="PROSITE" id="PS51082"/>
    </source>
</evidence>
<dbReference type="PANTHER" id="PTHR45725">
    <property type="entry name" value="FORMIN HOMOLOGY 2 FAMILY MEMBER"/>
    <property type="match status" value="1"/>
</dbReference>
<feature type="region of interest" description="Disordered" evidence="1">
    <location>
        <begin position="1744"/>
        <end position="1820"/>
    </location>
</feature>
<feature type="compositionally biased region" description="Pro residues" evidence="1">
    <location>
        <begin position="2083"/>
        <end position="2100"/>
    </location>
</feature>
<feature type="domain" description="WH2" evidence="2">
    <location>
        <begin position="1984"/>
        <end position="2001"/>
    </location>
</feature>
<feature type="region of interest" description="Disordered" evidence="1">
    <location>
        <begin position="1660"/>
        <end position="1699"/>
    </location>
</feature>
<feature type="region of interest" description="Disordered" evidence="1">
    <location>
        <begin position="1481"/>
        <end position="1532"/>
    </location>
</feature>
<feature type="compositionally biased region" description="Basic and acidic residues" evidence="1">
    <location>
        <begin position="1744"/>
        <end position="1758"/>
    </location>
</feature>
<dbReference type="InParanoid" id="F0YLL7"/>
<dbReference type="Gene3D" id="1.25.10.10">
    <property type="entry name" value="Leucine-rich Repeat Variant"/>
    <property type="match status" value="1"/>
</dbReference>
<dbReference type="GO" id="GO:0003779">
    <property type="term" value="F:actin binding"/>
    <property type="evidence" value="ECO:0007669"/>
    <property type="project" value="InterPro"/>
</dbReference>
<feature type="compositionally biased region" description="Acidic residues" evidence="1">
    <location>
        <begin position="1567"/>
        <end position="1577"/>
    </location>
</feature>
<dbReference type="RefSeq" id="XP_009041297.1">
    <property type="nucleotide sequence ID" value="XM_009043049.1"/>
</dbReference>
<feature type="region of interest" description="Disordered" evidence="1">
    <location>
        <begin position="66"/>
        <end position="118"/>
    </location>
</feature>
<keyword evidence="4" id="KW-1185">Reference proteome</keyword>
<evidence type="ECO:0000256" key="1">
    <source>
        <dbReference type="SAM" id="MobiDB-lite"/>
    </source>
</evidence>
<proteinExistence type="predicted"/>
<protein>
    <recommendedName>
        <fullName evidence="2">WH2 domain-containing protein</fullName>
    </recommendedName>
</protein>
<feature type="region of interest" description="Disordered" evidence="1">
    <location>
        <begin position="1556"/>
        <end position="1602"/>
    </location>
</feature>
<feature type="region of interest" description="Disordered" evidence="1">
    <location>
        <begin position="1"/>
        <end position="28"/>
    </location>
</feature>
<sequence length="2322" mass="247490">MEINRLVLPQRDGLGDTSETTAAKGRARFRYLEETSSVRDPREAGMERYASGLGRDTLSLVRSCEVGYETTDPSALSKGDASDDEDDNDSADSDDEKPPPAAAPVSHVDAEGHGRGAEDLTAEEKQTNLMMDMDWDTTQWSLREIEAACSALVQEIKDCPLDGPGQKRRDYSQQMLLRLCNRHVEALYYFERVLESMVNHSLPGLSYGLDQHALNLAPLLAAMAPIHDYAQRLLDIKTIRRVIDILLVEPNLAANIIQCAVHMRFFCDPNHRHYASKPPAGPRQGDSTLPDDAPEAEVLLHEKENRERCRRKYFAKCMEHEALVNKWKRAKAERLADLDGWRRASIARMDKEPGGLKRKKKSALKGGMDYHHVTKTALVDRAVRSYLQLLDAMASSKLVGVAERTRHEVCGKKGEGITGLVCIARLHGDDEKRCKALRILLLVASVPLLARCVLHGNATGLCVSLLNVREPLKVRRLALDVLQAASLSVLTCCRQPATAPASPVLEKPARTAGDGSGTPPRPGTGASGASDRAPSTPGGSEVDRPPSTAGSGGRRKARGDRGDEAFHEPCGEVDAVRELARPGWLAVVLELLNGRDEALFLGAVRFCQRCAASCEGAMRHVLKEVLAFGGRPLERAIVGGLASGPNRGGRGALAGCACLELLAQLRAAQESEIPNFKGSDLGHFPLAQLTTFPPGRMGLVAARVEDMLAPLLASGDPTQPAFLRSLIVLLYASRVGRSPVVLPGALGDECVADQDSRSYRRLQKGRRRDKPSTPADAHKRDAATLTDHCRGAFEALCGASDDDVAASGLVLAKLKAAMPIFQFLCQPKKQSFLYELERRARYAHCVVLRRLFGAAPPLPRMLFDCGADALLRFCSFAVQAGFNEIEDGDVKHLSASDRRLHYFAVESMLLTLSCAANVKDEGFVDCGLDADRAEKRRLNALRDDRAGRGLRRRGGISSALTGSDARELRDDARDDDDERDDGAQLISVASTTSQTTSASLLEAPVAPRNLVAQMLLSTSTLGDVLGLARRVPTSEIVAIDALAAAEAKVVSAAAAFVAAAAPVPFPDKLHDLKYEPAVGEDAGYAAAEVTLRPLRAQAVDPLRASLSVDAPLECRAAACGALAKLGATPAGADELHARGVIRGVIRALSRLAPRRPVTQAAVDKVIRSVPRSAIIDGDHSATLHLDLETCRLVRLPVAWYEFAASAALSPGACHAMLEARVVLRCVERFSFDTDKPPLDWAIRSTVALLIARMTTTASTTAKLKAFGGKIHELVLNKKYKLAPYLIQMLSAESTSGATKYNAAFAVAALCSANVAAAAPCLVEQGILPALVGLLLEPKTKHPLLRHVLVALRAILRFPGGDYGWLLAKSEARNRSGKTVLDRLRQIAIDLRLLNHQRLVRGRPALNDLARDLLSAMHGDLEKTSKSDRARERRGALGGHEVAHEIVAGKASDVEKQEMADLYAMAERAADDFYDDQLESEAASGADLESYDATADEPPNTRDGLRTADFPDALGGDLADDDAPAPAPAEPPRRVSMAAYHQAEVDAWQARRAAPVEAPPWEAARGDDDGDDDDEALASDDSRYSSEDELEAQRASRDKAVQDAIASKRELRAASDAANAEVNRTGSMFLSAEELVRQETDAENKEREEAALLAMHRASLPAAPPEPAPLLERSSVLAAPSTDALHAEPSGFSQTTASEDDAPFAATMTAAEVAEAATIADAAADVQGELDATRGRRRAEAARERLHVRKLGDAPDAPKRPIPRYETMTLDARPDLALTRPPPRPRRDATPAPASPPPPSLPARPRGHARELSDPVFSGPEQFCRGRLERFDDLELPRIDPSICAVTFDNIHEITTRRRAIGMRRKRAQKARTAFHHEPKAPPQSKLAKQLAEARAEDSATARELARLSKSASAANGLTPLQSTLPPPRPPSSSGPPRAPPPAGGPPRAPPPPAAHLATGARPPPRPPGAPAAAPPPRAPPPPAGGGDLLSQIQAGKGLKKSPTTTPEKSAPPPDAGGDLMSQVKAAKALKKSPEAAKAPAPPPEVKSHGGFNASMLDQTSARKPLKRQSTHGAGWSDDENDDAPPPKAPPGGLPPPPRPPGAGGAGLPAPPRPAAAPPAPKPAAPKPAAAAPAPKPAPKPAAAPAPSAPPPSSGDPKLKKYEMMLKMHLPRGAALLEAVADARARLAAAQRAGREREALLGMGYAGASGAAVDDLAALRRKLGRCRAEKRKATALLMHALGKDRVAAGAATNDPKWLRKVVAEAAAAREAAAGEKARAAAAARSRAKKKAAPGLALTGGRLDAYYATMGIPPDAYVHKTSSW</sequence>
<evidence type="ECO:0000313" key="3">
    <source>
        <dbReference type="EMBL" id="EGB04019.1"/>
    </source>
</evidence>
<organism evidence="4">
    <name type="scientific">Aureococcus anophagefferens</name>
    <name type="common">Harmful bloom alga</name>
    <dbReference type="NCBI Taxonomy" id="44056"/>
    <lineage>
        <taxon>Eukaryota</taxon>
        <taxon>Sar</taxon>
        <taxon>Stramenopiles</taxon>
        <taxon>Ochrophyta</taxon>
        <taxon>Pelagophyceae</taxon>
        <taxon>Pelagomonadales</taxon>
        <taxon>Pelagomonadaceae</taxon>
        <taxon>Aureococcus</taxon>
    </lineage>
</organism>
<feature type="compositionally biased region" description="Basic residues" evidence="1">
    <location>
        <begin position="760"/>
        <end position="769"/>
    </location>
</feature>
<feature type="compositionally biased region" description="Pro residues" evidence="1">
    <location>
        <begin position="2108"/>
        <end position="2125"/>
    </location>
</feature>
<reference evidence="3 4" key="1">
    <citation type="journal article" date="2011" name="Proc. Natl. Acad. Sci. U.S.A.">
        <title>Niche of harmful alga Aureococcus anophagefferens revealed through ecogenomics.</title>
        <authorList>
            <person name="Gobler C.J."/>
            <person name="Berry D.L."/>
            <person name="Dyhrman S.T."/>
            <person name="Wilhelm S.W."/>
            <person name="Salamov A."/>
            <person name="Lobanov A.V."/>
            <person name="Zhang Y."/>
            <person name="Collier J.L."/>
            <person name="Wurch L.L."/>
            <person name="Kustka A.B."/>
            <person name="Dill B.D."/>
            <person name="Shah M."/>
            <person name="VerBerkmoes N.C."/>
            <person name="Kuo A."/>
            <person name="Terry A."/>
            <person name="Pangilinan J."/>
            <person name="Lindquist E.A."/>
            <person name="Lucas S."/>
            <person name="Paulsen I.T."/>
            <person name="Hattenrath-Lehmann T.K."/>
            <person name="Talmage S.C."/>
            <person name="Walker E.A."/>
            <person name="Koch F."/>
            <person name="Burson A.M."/>
            <person name="Marcoval M.A."/>
            <person name="Tang Y.Z."/>
            <person name="Lecleir G.R."/>
            <person name="Coyne K.J."/>
            <person name="Berg G.M."/>
            <person name="Bertrand E.M."/>
            <person name="Saito M.A."/>
            <person name="Gladyshev V.N."/>
            <person name="Grigoriev I.V."/>
        </authorList>
    </citation>
    <scope>NUCLEOTIDE SEQUENCE [LARGE SCALE GENOMIC DNA]</scope>
    <source>
        <strain evidence="4">CCMP 1984</strain>
    </source>
</reference>
<dbReference type="InterPro" id="IPR003124">
    <property type="entry name" value="WH2_dom"/>
</dbReference>
<dbReference type="Proteomes" id="UP000002729">
    <property type="component" value="Unassembled WGS sequence"/>
</dbReference>